<sequence>MKKELKFASQYLKDLISILGSTNARIVGGCVRDALLGIKTDDFDIATRLVPDEVTRLLEAKSINVIPTGLKHGTVTAIMGGEKFEITTLRQDLKCDGRHAKVAFTDDFKEDASRRDFTINALSYDVFTHEVFDYFEGLKHLSQRKVVFIGEAHKRIEEDHLRILRFFRFSAYYAKDFDSEGLKACNALADRLKEISRERINMEFDKILLASNNVKTLYAMQDVLPSIFEPLDIGTLEKILDLSKKFETPLTLNEIYSLLFWDHNLSKLKFDNARKKQIRKFAEFVSNIANANLRAIWINSNYPCTLYILFANLDGVINNDQTQEFLELIRKPKPTFPVNGGDLLNLGYSGKNVGDVLDYLRAIWVNHNFQISKKDLIKCIKQ</sequence>
<keyword evidence="2 8" id="KW-0808">Transferase</keyword>
<evidence type="ECO:0000259" key="9">
    <source>
        <dbReference type="Pfam" id="PF01743"/>
    </source>
</evidence>
<dbReference type="Proteomes" id="UP000241762">
    <property type="component" value="Chromosome"/>
</dbReference>
<evidence type="ECO:0000256" key="7">
    <source>
        <dbReference type="ARBA" id="ARBA00022842"/>
    </source>
</evidence>
<evidence type="ECO:0000313" key="11">
    <source>
        <dbReference type="EMBL" id="AVP87882.1"/>
    </source>
</evidence>
<comment type="similarity">
    <text evidence="8">Belongs to the tRNA nucleotidyltransferase/poly(A) polymerase family.</text>
</comment>
<dbReference type="Gene3D" id="1.10.3090.10">
    <property type="entry name" value="cca-adding enzyme, domain 2"/>
    <property type="match status" value="1"/>
</dbReference>
<dbReference type="CDD" id="cd05398">
    <property type="entry name" value="NT_ClassII-CCAase"/>
    <property type="match status" value="1"/>
</dbReference>
<dbReference type="RefSeq" id="WP_106874722.1">
    <property type="nucleotide sequence ID" value="NZ_CP027845.1"/>
</dbReference>
<evidence type="ECO:0000256" key="8">
    <source>
        <dbReference type="RuleBase" id="RU003953"/>
    </source>
</evidence>
<dbReference type="GO" id="GO:0000166">
    <property type="term" value="F:nucleotide binding"/>
    <property type="evidence" value="ECO:0007669"/>
    <property type="project" value="UniProtKB-KW"/>
</dbReference>
<dbReference type="GO" id="GO:0000049">
    <property type="term" value="F:tRNA binding"/>
    <property type="evidence" value="ECO:0007669"/>
    <property type="project" value="TreeGrafter"/>
</dbReference>
<dbReference type="AlphaFoldDB" id="A0A2P1P9C6"/>
<gene>
    <name evidence="11" type="ORF">phytr_9540</name>
</gene>
<evidence type="ECO:0000256" key="5">
    <source>
        <dbReference type="ARBA" id="ARBA00022723"/>
    </source>
</evidence>
<dbReference type="EMBL" id="CP027845">
    <property type="protein sequence ID" value="AVP87882.1"/>
    <property type="molecule type" value="Genomic_DNA"/>
</dbReference>
<dbReference type="Pfam" id="PF12627">
    <property type="entry name" value="PolyA_pol_RNAbd"/>
    <property type="match status" value="1"/>
</dbReference>
<reference evidence="11 12" key="1">
    <citation type="submission" date="2018-03" db="EMBL/GenBank/DDBJ databases">
        <title>A gene transfer event suggests a long-term partnership between eustigmatophyte algae and a novel lineage of endosymbiotic bacteria.</title>
        <authorList>
            <person name="Yurchenko T."/>
            <person name="Sevcikova T."/>
            <person name="Pribyl P."/>
            <person name="El Karkouri K."/>
            <person name="Klimes V."/>
            <person name="Amaral R."/>
            <person name="Zbrankova V."/>
            <person name="Kim E."/>
            <person name="Raoult D."/>
            <person name="Santos L.M.A."/>
            <person name="Elias M."/>
        </authorList>
    </citation>
    <scope>NUCLEOTIDE SEQUENCE [LARGE SCALE GENOMIC DNA]</scope>
    <source>
        <strain evidence="11">CCALA 838</strain>
    </source>
</reference>
<name>A0A2P1P9C6_9RICK</name>
<dbReference type="OrthoDB" id="9805698at2"/>
<keyword evidence="5" id="KW-0479">Metal-binding</keyword>
<evidence type="ECO:0000256" key="2">
    <source>
        <dbReference type="ARBA" id="ARBA00022679"/>
    </source>
</evidence>
<dbReference type="PANTHER" id="PTHR46173">
    <property type="entry name" value="CCA TRNA NUCLEOTIDYLTRANSFERASE 1, MITOCHONDRIAL"/>
    <property type="match status" value="1"/>
</dbReference>
<evidence type="ECO:0000256" key="6">
    <source>
        <dbReference type="ARBA" id="ARBA00022741"/>
    </source>
</evidence>
<evidence type="ECO:0000256" key="3">
    <source>
        <dbReference type="ARBA" id="ARBA00022694"/>
    </source>
</evidence>
<comment type="cofactor">
    <cofactor evidence="1">
        <name>Mg(2+)</name>
        <dbReference type="ChEBI" id="CHEBI:18420"/>
    </cofactor>
</comment>
<dbReference type="GO" id="GO:0046872">
    <property type="term" value="F:metal ion binding"/>
    <property type="evidence" value="ECO:0007669"/>
    <property type="project" value="UniProtKB-KW"/>
</dbReference>
<keyword evidence="7" id="KW-0460">Magnesium</keyword>
<keyword evidence="6" id="KW-0547">Nucleotide-binding</keyword>
<dbReference type="Gene3D" id="3.30.460.10">
    <property type="entry name" value="Beta Polymerase, domain 2"/>
    <property type="match status" value="1"/>
</dbReference>
<keyword evidence="4" id="KW-0548">Nucleotidyltransferase</keyword>
<protein>
    <submittedName>
        <fullName evidence="11">Poly(A) polymerase</fullName>
    </submittedName>
</protein>
<dbReference type="PANTHER" id="PTHR46173:SF1">
    <property type="entry name" value="CCA TRNA NUCLEOTIDYLTRANSFERASE 1, MITOCHONDRIAL"/>
    <property type="match status" value="1"/>
</dbReference>
<organism evidence="11 12">
    <name type="scientific">Candidatus Phycorickettsia trachydisci</name>
    <dbReference type="NCBI Taxonomy" id="2115978"/>
    <lineage>
        <taxon>Bacteria</taxon>
        <taxon>Pseudomonadati</taxon>
        <taxon>Pseudomonadota</taxon>
        <taxon>Alphaproteobacteria</taxon>
        <taxon>Rickettsiales</taxon>
        <taxon>Rickettsiaceae</taxon>
        <taxon>Candidatus Phycorickettsia</taxon>
    </lineage>
</organism>
<keyword evidence="3" id="KW-0819">tRNA processing</keyword>
<dbReference type="SUPFAM" id="SSF81301">
    <property type="entry name" value="Nucleotidyltransferase"/>
    <property type="match status" value="1"/>
</dbReference>
<accession>A0A2P1P9C6</accession>
<feature type="domain" description="Poly A polymerase head" evidence="9">
    <location>
        <begin position="24"/>
        <end position="146"/>
    </location>
</feature>
<feature type="domain" description="tRNA nucleotidyltransferase/poly(A) polymerase RNA and SrmB- binding" evidence="10">
    <location>
        <begin position="178"/>
        <end position="222"/>
    </location>
</feature>
<dbReference type="GO" id="GO:0016779">
    <property type="term" value="F:nucleotidyltransferase activity"/>
    <property type="evidence" value="ECO:0007669"/>
    <property type="project" value="UniProtKB-KW"/>
</dbReference>
<dbReference type="InterPro" id="IPR002646">
    <property type="entry name" value="PolA_pol_head_dom"/>
</dbReference>
<dbReference type="Pfam" id="PF01743">
    <property type="entry name" value="PolyA_pol"/>
    <property type="match status" value="1"/>
</dbReference>
<evidence type="ECO:0000313" key="12">
    <source>
        <dbReference type="Proteomes" id="UP000241762"/>
    </source>
</evidence>
<evidence type="ECO:0000256" key="4">
    <source>
        <dbReference type="ARBA" id="ARBA00022695"/>
    </source>
</evidence>
<evidence type="ECO:0000259" key="10">
    <source>
        <dbReference type="Pfam" id="PF12627"/>
    </source>
</evidence>
<keyword evidence="8" id="KW-0694">RNA-binding</keyword>
<dbReference type="InterPro" id="IPR043519">
    <property type="entry name" value="NT_sf"/>
</dbReference>
<dbReference type="InterPro" id="IPR032828">
    <property type="entry name" value="PolyA_RNA-bd"/>
</dbReference>
<dbReference type="GO" id="GO:0008033">
    <property type="term" value="P:tRNA processing"/>
    <property type="evidence" value="ECO:0007669"/>
    <property type="project" value="UniProtKB-KW"/>
</dbReference>
<keyword evidence="12" id="KW-1185">Reference proteome</keyword>
<evidence type="ECO:0000256" key="1">
    <source>
        <dbReference type="ARBA" id="ARBA00001946"/>
    </source>
</evidence>
<dbReference type="KEGG" id="ptc:phytr_9540"/>
<dbReference type="InterPro" id="IPR050264">
    <property type="entry name" value="Bact_CCA-adding_enz_type3_sf"/>
</dbReference>
<proteinExistence type="inferred from homology"/>
<dbReference type="SUPFAM" id="SSF81891">
    <property type="entry name" value="Poly A polymerase C-terminal region-like"/>
    <property type="match status" value="1"/>
</dbReference>